<sequence>MDGHKLRGHNPLAYGGVRREEEDNRHSPVHHSSFEEEVVAAYFVFKYGACSAHIIADGPVWLTCVLRCAALPLARAHFGPESLILQLPPNYCDIRIPKEGAPAASEQSGSECS</sequence>
<organism evidence="2 3">
    <name type="scientific">Purpureocillium lilacinum</name>
    <name type="common">Paecilomyces lilacinus</name>
    <dbReference type="NCBI Taxonomy" id="33203"/>
    <lineage>
        <taxon>Eukaryota</taxon>
        <taxon>Fungi</taxon>
        <taxon>Dikarya</taxon>
        <taxon>Ascomycota</taxon>
        <taxon>Pezizomycotina</taxon>
        <taxon>Sordariomycetes</taxon>
        <taxon>Hypocreomycetidae</taxon>
        <taxon>Hypocreales</taxon>
        <taxon>Ophiocordycipitaceae</taxon>
        <taxon>Purpureocillium</taxon>
    </lineage>
</organism>
<evidence type="ECO:0000313" key="3">
    <source>
        <dbReference type="Proteomes" id="UP000245956"/>
    </source>
</evidence>
<gene>
    <name evidence="2" type="ORF">PCL_10442</name>
</gene>
<feature type="compositionally biased region" description="Basic and acidic residues" evidence="1">
    <location>
        <begin position="17"/>
        <end position="26"/>
    </location>
</feature>
<evidence type="ECO:0000313" key="2">
    <source>
        <dbReference type="EMBL" id="PWI64464.1"/>
    </source>
</evidence>
<name>A0A2U3DQE8_PURLI</name>
<comment type="caution">
    <text evidence="2">The sequence shown here is derived from an EMBL/GenBank/DDBJ whole genome shotgun (WGS) entry which is preliminary data.</text>
</comment>
<proteinExistence type="predicted"/>
<dbReference type="EMBL" id="LCWV01000061">
    <property type="protein sequence ID" value="PWI64464.1"/>
    <property type="molecule type" value="Genomic_DNA"/>
</dbReference>
<dbReference type="Proteomes" id="UP000245956">
    <property type="component" value="Unassembled WGS sequence"/>
</dbReference>
<protein>
    <submittedName>
        <fullName evidence="2">Uncharacterized protein</fullName>
    </submittedName>
</protein>
<dbReference type="AlphaFoldDB" id="A0A2U3DQE8"/>
<reference evidence="2 3" key="1">
    <citation type="journal article" date="2016" name="Front. Microbiol.">
        <title>Genome and transcriptome sequences reveal the specific parasitism of the nematophagous Purpureocillium lilacinum 36-1.</title>
        <authorList>
            <person name="Xie J."/>
            <person name="Li S."/>
            <person name="Mo C."/>
            <person name="Xiao X."/>
            <person name="Peng D."/>
            <person name="Wang G."/>
            <person name="Xiao Y."/>
        </authorList>
    </citation>
    <scope>NUCLEOTIDE SEQUENCE [LARGE SCALE GENOMIC DNA]</scope>
    <source>
        <strain evidence="2 3">36-1</strain>
    </source>
</reference>
<accession>A0A2U3DQE8</accession>
<evidence type="ECO:0000256" key="1">
    <source>
        <dbReference type="SAM" id="MobiDB-lite"/>
    </source>
</evidence>
<feature type="region of interest" description="Disordered" evidence="1">
    <location>
        <begin position="1"/>
        <end position="30"/>
    </location>
</feature>